<accession>A0A9P6ET79</accession>
<dbReference type="OrthoDB" id="2638860at2759"/>
<feature type="transmembrane region" description="Helical" evidence="1">
    <location>
        <begin position="171"/>
        <end position="194"/>
    </location>
</feature>
<keyword evidence="1" id="KW-0472">Membrane</keyword>
<feature type="transmembrane region" description="Helical" evidence="1">
    <location>
        <begin position="268"/>
        <end position="287"/>
    </location>
</feature>
<dbReference type="AlphaFoldDB" id="A0A9P6ET79"/>
<name>A0A9P6ET79_9AGAR</name>
<reference evidence="3" key="1">
    <citation type="submission" date="2020-11" db="EMBL/GenBank/DDBJ databases">
        <authorList>
            <consortium name="DOE Joint Genome Institute"/>
            <person name="Ahrendt S."/>
            <person name="Riley R."/>
            <person name="Andreopoulos W."/>
            <person name="Labutti K."/>
            <person name="Pangilinan J."/>
            <person name="Ruiz-Duenas F.J."/>
            <person name="Barrasa J.M."/>
            <person name="Sanchez-Garcia M."/>
            <person name="Camarero S."/>
            <person name="Miyauchi S."/>
            <person name="Serrano A."/>
            <person name="Linde D."/>
            <person name="Babiker R."/>
            <person name="Drula E."/>
            <person name="Ayuso-Fernandez I."/>
            <person name="Pacheco R."/>
            <person name="Padilla G."/>
            <person name="Ferreira P."/>
            <person name="Barriuso J."/>
            <person name="Kellner H."/>
            <person name="Castanera R."/>
            <person name="Alfaro M."/>
            <person name="Ramirez L."/>
            <person name="Pisabarro A.G."/>
            <person name="Kuo A."/>
            <person name="Tritt A."/>
            <person name="Lipzen A."/>
            <person name="He G."/>
            <person name="Yan M."/>
            <person name="Ng V."/>
            <person name="Cullen D."/>
            <person name="Martin F."/>
            <person name="Rosso M.-N."/>
            <person name="Henrissat B."/>
            <person name="Hibbett D."/>
            <person name="Martinez A.T."/>
            <person name="Grigoriev I.V."/>
        </authorList>
    </citation>
    <scope>NUCLEOTIDE SEQUENCE</scope>
    <source>
        <strain evidence="3">CBS 506.95</strain>
    </source>
</reference>
<sequence length="362" mass="40160">MPIGWALEGVFEAVDGVDVPGSPLEGLVSYLQVVAIVITLYDHLITFDQEVKYIWSKPSGSIKLNTILYIAARYLGDIIAIIYPLLFMNLFIAPSAYATVPFPEILTLTDLSFFAQMRHGSEIHDCGRGGFGFDIPGQVLFYSGHMDINSITVIMQLRIKSLYHSGTVSNAISALWALEIICVGVVSSFTLGSLHAQPFGPSGAELCTVVRVPRLMALFWIPVLVFDAVLFYMSIRVGMYNRRQYGHWGGEQAFVGKLLSVLLQDNCIYFILGFFSYLITIIILLTLGPRYFLIPTIIGSAVNTNASCRFVLNLYGAYHHPGGAHSLDDDVWSMEGIRFARFSADRTTRPSTGSHRRNTIVH</sequence>
<dbReference type="InterPro" id="IPR045340">
    <property type="entry name" value="DUF6533"/>
</dbReference>
<evidence type="ECO:0000313" key="3">
    <source>
        <dbReference type="EMBL" id="KAF9534388.1"/>
    </source>
</evidence>
<evidence type="ECO:0000256" key="1">
    <source>
        <dbReference type="SAM" id="Phobius"/>
    </source>
</evidence>
<evidence type="ECO:0000259" key="2">
    <source>
        <dbReference type="Pfam" id="PF20151"/>
    </source>
</evidence>
<evidence type="ECO:0000313" key="4">
    <source>
        <dbReference type="Proteomes" id="UP000807306"/>
    </source>
</evidence>
<keyword evidence="1" id="KW-1133">Transmembrane helix</keyword>
<feature type="transmembrane region" description="Helical" evidence="1">
    <location>
        <begin position="215"/>
        <end position="235"/>
    </location>
</feature>
<dbReference type="EMBL" id="MU157826">
    <property type="protein sequence ID" value="KAF9534388.1"/>
    <property type="molecule type" value="Genomic_DNA"/>
</dbReference>
<gene>
    <name evidence="3" type="ORF">CPB83DRAFT_889375</name>
</gene>
<feature type="domain" description="DUF6533" evidence="2">
    <location>
        <begin position="30"/>
        <end position="76"/>
    </location>
</feature>
<dbReference type="Proteomes" id="UP000807306">
    <property type="component" value="Unassembled WGS sequence"/>
</dbReference>
<feature type="transmembrane region" description="Helical" evidence="1">
    <location>
        <begin position="66"/>
        <end position="92"/>
    </location>
</feature>
<proteinExistence type="predicted"/>
<dbReference type="Pfam" id="PF20151">
    <property type="entry name" value="DUF6533"/>
    <property type="match status" value="1"/>
</dbReference>
<keyword evidence="4" id="KW-1185">Reference proteome</keyword>
<protein>
    <recommendedName>
        <fullName evidence="2">DUF6533 domain-containing protein</fullName>
    </recommendedName>
</protein>
<organism evidence="3 4">
    <name type="scientific">Crepidotus variabilis</name>
    <dbReference type="NCBI Taxonomy" id="179855"/>
    <lineage>
        <taxon>Eukaryota</taxon>
        <taxon>Fungi</taxon>
        <taxon>Dikarya</taxon>
        <taxon>Basidiomycota</taxon>
        <taxon>Agaricomycotina</taxon>
        <taxon>Agaricomycetes</taxon>
        <taxon>Agaricomycetidae</taxon>
        <taxon>Agaricales</taxon>
        <taxon>Agaricineae</taxon>
        <taxon>Crepidotaceae</taxon>
        <taxon>Crepidotus</taxon>
    </lineage>
</organism>
<comment type="caution">
    <text evidence="3">The sequence shown here is derived from an EMBL/GenBank/DDBJ whole genome shotgun (WGS) entry which is preliminary data.</text>
</comment>
<keyword evidence="1" id="KW-0812">Transmembrane</keyword>